<name>A0A5R8K7H1_9BACT</name>
<proteinExistence type="predicted"/>
<dbReference type="AlphaFoldDB" id="A0A5R8K7H1"/>
<evidence type="ECO:0000256" key="1">
    <source>
        <dbReference type="SAM" id="Phobius"/>
    </source>
</evidence>
<gene>
    <name evidence="2" type="ORF">FEM03_23155</name>
</gene>
<dbReference type="Pfam" id="PF07343">
    <property type="entry name" value="DUF1475"/>
    <property type="match status" value="1"/>
</dbReference>
<dbReference type="InterPro" id="IPR009943">
    <property type="entry name" value="DUF1475"/>
</dbReference>
<dbReference type="OrthoDB" id="194531at2"/>
<dbReference type="EMBL" id="VAUV01000027">
    <property type="protein sequence ID" value="TLD68306.1"/>
    <property type="molecule type" value="Genomic_DNA"/>
</dbReference>
<protein>
    <submittedName>
        <fullName evidence="2">DUF1475 domain-containing protein</fullName>
    </submittedName>
</protein>
<reference evidence="2 3" key="1">
    <citation type="submission" date="2019-05" db="EMBL/GenBank/DDBJ databases">
        <title>Verrucobacter flavum gen. nov., sp. nov. a new member of the family Verrucomicrobiaceae.</title>
        <authorList>
            <person name="Szuroczki S."/>
            <person name="Abbaszade G."/>
            <person name="Szabo A."/>
            <person name="Felfoldi T."/>
            <person name="Schumann P."/>
            <person name="Boka K."/>
            <person name="Keki Z."/>
            <person name="Toumi M."/>
            <person name="Toth E."/>
        </authorList>
    </citation>
    <scope>NUCLEOTIDE SEQUENCE [LARGE SCALE GENOMIC DNA]</scope>
    <source>
        <strain evidence="2 3">MG-N-17</strain>
    </source>
</reference>
<dbReference type="RefSeq" id="WP_138088698.1">
    <property type="nucleotide sequence ID" value="NZ_VAUV01000027.1"/>
</dbReference>
<keyword evidence="3" id="KW-1185">Reference proteome</keyword>
<dbReference type="Proteomes" id="UP000306196">
    <property type="component" value="Unassembled WGS sequence"/>
</dbReference>
<keyword evidence="1" id="KW-0472">Membrane</keyword>
<evidence type="ECO:0000313" key="3">
    <source>
        <dbReference type="Proteomes" id="UP000306196"/>
    </source>
</evidence>
<feature type="transmembrane region" description="Helical" evidence="1">
    <location>
        <begin position="71"/>
        <end position="91"/>
    </location>
</feature>
<keyword evidence="1" id="KW-1133">Transmembrane helix</keyword>
<sequence length="111" mass="12647">MIIILRIFFIVVLLSMFAVTGWASTQVPLWKIPASVGGHPWFIATLFDAYWGFLTFYVWIFYKETSALSRIGWLIGVLLLGNIAMAIYALIQLFRVPADAKLETVLLRHGR</sequence>
<comment type="caution">
    <text evidence="2">The sequence shown here is derived from an EMBL/GenBank/DDBJ whole genome shotgun (WGS) entry which is preliminary data.</text>
</comment>
<feature type="transmembrane region" description="Helical" evidence="1">
    <location>
        <begin position="39"/>
        <end position="59"/>
    </location>
</feature>
<organism evidence="2 3">
    <name type="scientific">Phragmitibacter flavus</name>
    <dbReference type="NCBI Taxonomy" id="2576071"/>
    <lineage>
        <taxon>Bacteria</taxon>
        <taxon>Pseudomonadati</taxon>
        <taxon>Verrucomicrobiota</taxon>
        <taxon>Verrucomicrobiia</taxon>
        <taxon>Verrucomicrobiales</taxon>
        <taxon>Verrucomicrobiaceae</taxon>
        <taxon>Phragmitibacter</taxon>
    </lineage>
</organism>
<evidence type="ECO:0000313" key="2">
    <source>
        <dbReference type="EMBL" id="TLD68306.1"/>
    </source>
</evidence>
<keyword evidence="1" id="KW-0812">Transmembrane</keyword>
<accession>A0A5R8K7H1</accession>